<keyword evidence="3" id="KW-1185">Reference proteome</keyword>
<dbReference type="PANTHER" id="PTHR32487:SF0">
    <property type="entry name" value="3-OXO-DELTA(4,5)-STEROID 5-BETA-REDUCTASE"/>
    <property type="match status" value="1"/>
</dbReference>
<evidence type="ECO:0000313" key="2">
    <source>
        <dbReference type="EMBL" id="KAL1628511.1"/>
    </source>
</evidence>
<feature type="domain" description="PRISE-like Rossmann-fold" evidence="1">
    <location>
        <begin position="15"/>
        <end position="314"/>
    </location>
</feature>
<organism evidence="2 3">
    <name type="scientific">Neofusicoccum ribis</name>
    <dbReference type="NCBI Taxonomy" id="45134"/>
    <lineage>
        <taxon>Eukaryota</taxon>
        <taxon>Fungi</taxon>
        <taxon>Dikarya</taxon>
        <taxon>Ascomycota</taxon>
        <taxon>Pezizomycotina</taxon>
        <taxon>Dothideomycetes</taxon>
        <taxon>Dothideomycetes incertae sedis</taxon>
        <taxon>Botryosphaeriales</taxon>
        <taxon>Botryosphaeriaceae</taxon>
        <taxon>Neofusicoccum</taxon>
    </lineage>
</organism>
<dbReference type="InterPro" id="IPR055222">
    <property type="entry name" value="PRISE-like_Rossmann-fold"/>
</dbReference>
<comment type="caution">
    <text evidence="2">The sequence shown here is derived from an EMBL/GenBank/DDBJ whole genome shotgun (WGS) entry which is preliminary data.</text>
</comment>
<dbReference type="Gene3D" id="3.40.50.720">
    <property type="entry name" value="NAD(P)-binding Rossmann-like Domain"/>
    <property type="match status" value="1"/>
</dbReference>
<dbReference type="SUPFAM" id="SSF51735">
    <property type="entry name" value="NAD(P)-binding Rossmann-fold domains"/>
    <property type="match status" value="1"/>
</dbReference>
<dbReference type="Proteomes" id="UP001521116">
    <property type="component" value="Unassembled WGS sequence"/>
</dbReference>
<accession>A0ABR3SSB6</accession>
<sequence length="392" mass="43793">MSDNTLLHSKSPKAALVSGCNGISGHAIVEHLVQQPDSEWSQIVITSRRPPPDCWADPRVKFVAVDFLAPKEKAVEALKPLCGDVTHAYFTSYVHNDDLTKLTETNAPLFRNFMDVVESICPKLDRVCLQTGGKYYGVHLGPTKQPVTEDMPRYDDKGLNFYYPQEDYLCEAQKRRDRWSYNIIRPVGIIGFTPRANGMSMALSFAVYLIINAELGVASTPFLGSEFLLDSVDDVSYAPSLADMTVWATTHDHTRNEVFNHASGDLVVWRHFWPQLAEYFGVKIEKPTALNTSVAEWARDKRAVWHRLVQRHGGSADAFDWCTWAVFDWVNTRDWLIVASIAKARRMGWARFDGAEDMWVRTFGAFEDAGVLPRASVMRAAAAAGGSGGGVN</sequence>
<dbReference type="EMBL" id="JAJVDC020000062">
    <property type="protein sequence ID" value="KAL1628511.1"/>
    <property type="molecule type" value="Genomic_DNA"/>
</dbReference>
<protein>
    <recommendedName>
        <fullName evidence="1">PRISE-like Rossmann-fold domain-containing protein</fullName>
    </recommendedName>
</protein>
<dbReference type="InterPro" id="IPR036291">
    <property type="entry name" value="NAD(P)-bd_dom_sf"/>
</dbReference>
<name>A0ABR3SSB6_9PEZI</name>
<dbReference type="Pfam" id="PF22917">
    <property type="entry name" value="PRISE"/>
    <property type="match status" value="1"/>
</dbReference>
<dbReference type="PANTHER" id="PTHR32487">
    <property type="entry name" value="3-OXO-DELTA(4,5)-STEROID 5-BETA-REDUCTASE"/>
    <property type="match status" value="1"/>
</dbReference>
<dbReference type="CDD" id="cd08948">
    <property type="entry name" value="5beta-POR_like_SDR_a"/>
    <property type="match status" value="1"/>
</dbReference>
<proteinExistence type="predicted"/>
<evidence type="ECO:0000259" key="1">
    <source>
        <dbReference type="Pfam" id="PF22917"/>
    </source>
</evidence>
<reference evidence="2 3" key="1">
    <citation type="submission" date="2024-02" db="EMBL/GenBank/DDBJ databases">
        <title>De novo assembly and annotation of 12 fungi associated with fruit tree decline syndrome in Ontario, Canada.</title>
        <authorList>
            <person name="Sulman M."/>
            <person name="Ellouze W."/>
            <person name="Ilyukhin E."/>
        </authorList>
    </citation>
    <scope>NUCLEOTIDE SEQUENCE [LARGE SCALE GENOMIC DNA]</scope>
    <source>
        <strain evidence="2 3">M1-105</strain>
    </source>
</reference>
<evidence type="ECO:0000313" key="3">
    <source>
        <dbReference type="Proteomes" id="UP001521116"/>
    </source>
</evidence>
<gene>
    <name evidence="2" type="ORF">SLS56_005856</name>
</gene>